<organism evidence="2 3">
    <name type="scientific">Paenibacillus enshidis</name>
    <dbReference type="NCBI Taxonomy" id="1458439"/>
    <lineage>
        <taxon>Bacteria</taxon>
        <taxon>Bacillati</taxon>
        <taxon>Bacillota</taxon>
        <taxon>Bacilli</taxon>
        <taxon>Bacillales</taxon>
        <taxon>Paenibacillaceae</taxon>
        <taxon>Paenibacillus</taxon>
    </lineage>
</organism>
<accession>A0ABV5AM45</accession>
<dbReference type="Gene3D" id="1.10.287.1060">
    <property type="entry name" value="ESAT-6-like"/>
    <property type="match status" value="1"/>
</dbReference>
<evidence type="ECO:0000313" key="3">
    <source>
        <dbReference type="Proteomes" id="UP001580346"/>
    </source>
</evidence>
<dbReference type="InterPro" id="IPR036689">
    <property type="entry name" value="ESAT-6-like_sf"/>
</dbReference>
<keyword evidence="3" id="KW-1185">Reference proteome</keyword>
<proteinExistence type="predicted"/>
<sequence length="179" mass="19683">MYMRIRVEPDVLRTLSGQLQNAAEQIQQITGGLEQTLQSLEWDMSAREAVMDQWRQGKRLSEQIHVCLRMLGSQLNSKADQFQAADQSYNTILGSMNLGRPAALFQQTISASPSILSDSDQNASRISDPLSVISVIGGKGAESDAQVSDSILKMASLQQPQDWRFSDPSSNRNAPEASL</sequence>
<dbReference type="Proteomes" id="UP001580346">
    <property type="component" value="Unassembled WGS sequence"/>
</dbReference>
<reference evidence="2 3" key="1">
    <citation type="submission" date="2024-09" db="EMBL/GenBank/DDBJ databases">
        <title>Paenibacillus zeirhizospherea sp. nov., isolated from surface of the maize (Zea mays) roots in a horticulture field, Hungary.</title>
        <authorList>
            <person name="Marton D."/>
            <person name="Farkas M."/>
            <person name="Bedics A."/>
            <person name="Toth E."/>
            <person name="Tancsics A."/>
            <person name="Boka K."/>
            <person name="Maroti G."/>
            <person name="Kriszt B."/>
            <person name="Cserhati M."/>
        </authorList>
    </citation>
    <scope>NUCLEOTIDE SEQUENCE [LARGE SCALE GENOMIC DNA]</scope>
    <source>
        <strain evidence="2 3">KCTC 33519</strain>
    </source>
</reference>
<name>A0ABV5AM45_9BACL</name>
<dbReference type="EMBL" id="JBHHMI010000001">
    <property type="protein sequence ID" value="MFB5265206.1"/>
    <property type="molecule type" value="Genomic_DNA"/>
</dbReference>
<evidence type="ECO:0000313" key="2">
    <source>
        <dbReference type="EMBL" id="MFB5265206.1"/>
    </source>
</evidence>
<comment type="caution">
    <text evidence="2">The sequence shown here is derived from an EMBL/GenBank/DDBJ whole genome shotgun (WGS) entry which is preliminary data.</text>
</comment>
<protein>
    <submittedName>
        <fullName evidence="2">WXG100 family type VII secretion target</fullName>
    </submittedName>
</protein>
<feature type="region of interest" description="Disordered" evidence="1">
    <location>
        <begin position="159"/>
        <end position="179"/>
    </location>
</feature>
<dbReference type="RefSeq" id="WP_375353128.1">
    <property type="nucleotide sequence ID" value="NZ_JBHHMI010000001.1"/>
</dbReference>
<gene>
    <name evidence="2" type="ORF">ACE41H_00180</name>
</gene>
<dbReference type="Pfam" id="PF06013">
    <property type="entry name" value="WXG100"/>
    <property type="match status" value="1"/>
</dbReference>
<dbReference type="InterPro" id="IPR010310">
    <property type="entry name" value="T7SS_ESAT-6-like"/>
</dbReference>
<dbReference type="SUPFAM" id="SSF140453">
    <property type="entry name" value="EsxAB dimer-like"/>
    <property type="match status" value="1"/>
</dbReference>
<feature type="compositionally biased region" description="Polar residues" evidence="1">
    <location>
        <begin position="159"/>
        <end position="173"/>
    </location>
</feature>
<evidence type="ECO:0000256" key="1">
    <source>
        <dbReference type="SAM" id="MobiDB-lite"/>
    </source>
</evidence>